<feature type="transmembrane region" description="Helical" evidence="1">
    <location>
        <begin position="69"/>
        <end position="87"/>
    </location>
</feature>
<accession>A0A5B8UDS7</accession>
<evidence type="ECO:0000313" key="3">
    <source>
        <dbReference type="EMBL" id="QEC54668.1"/>
    </source>
</evidence>
<reference evidence="3 4" key="1">
    <citation type="journal article" date="2015" name="Int. J. Syst. Evol. Microbiol.">
        <title>Flavisolibacter ginsenosidimutans sp. nov., with ginsenoside-converting activity isolated from soil used for cultivating ginseng.</title>
        <authorList>
            <person name="Zhao Y."/>
            <person name="Liu Q."/>
            <person name="Kang M.S."/>
            <person name="Jin F."/>
            <person name="Yu H."/>
            <person name="Im W.T."/>
        </authorList>
    </citation>
    <scope>NUCLEOTIDE SEQUENCE [LARGE SCALE GENOMIC DNA]</scope>
    <source>
        <strain evidence="3 4">Gsoil 636</strain>
    </source>
</reference>
<dbReference type="KEGG" id="fgg:FSB75_01715"/>
<keyword evidence="1" id="KW-0472">Membrane</keyword>
<keyword evidence="1" id="KW-0812">Transmembrane</keyword>
<dbReference type="Pfam" id="PF00884">
    <property type="entry name" value="Sulfatase"/>
    <property type="match status" value="1"/>
</dbReference>
<feature type="transmembrane region" description="Helical" evidence="1">
    <location>
        <begin position="99"/>
        <end position="120"/>
    </location>
</feature>
<dbReference type="Proteomes" id="UP000321204">
    <property type="component" value="Chromosome"/>
</dbReference>
<proteinExistence type="predicted"/>
<evidence type="ECO:0000313" key="4">
    <source>
        <dbReference type="Proteomes" id="UP000321204"/>
    </source>
</evidence>
<evidence type="ECO:0000256" key="1">
    <source>
        <dbReference type="SAM" id="Phobius"/>
    </source>
</evidence>
<dbReference type="AlphaFoldDB" id="A0A5B8UDS7"/>
<dbReference type="OrthoDB" id="681113at2"/>
<gene>
    <name evidence="3" type="ORF">FSB75_01715</name>
</gene>
<dbReference type="InterPro" id="IPR017850">
    <property type="entry name" value="Alkaline_phosphatase_core_sf"/>
</dbReference>
<keyword evidence="1" id="KW-1133">Transmembrane helix</keyword>
<evidence type="ECO:0000259" key="2">
    <source>
        <dbReference type="Pfam" id="PF00884"/>
    </source>
</evidence>
<organism evidence="3 4">
    <name type="scientific">Flavisolibacter ginsenosidimutans</name>
    <dbReference type="NCBI Taxonomy" id="661481"/>
    <lineage>
        <taxon>Bacteria</taxon>
        <taxon>Pseudomonadati</taxon>
        <taxon>Bacteroidota</taxon>
        <taxon>Chitinophagia</taxon>
        <taxon>Chitinophagales</taxon>
        <taxon>Chitinophagaceae</taxon>
        <taxon>Flavisolibacter</taxon>
    </lineage>
</organism>
<dbReference type="Gene3D" id="3.40.720.10">
    <property type="entry name" value="Alkaline Phosphatase, subunit A"/>
    <property type="match status" value="1"/>
</dbReference>
<feature type="transmembrane region" description="Helical" evidence="1">
    <location>
        <begin position="38"/>
        <end position="62"/>
    </location>
</feature>
<dbReference type="InterPro" id="IPR000917">
    <property type="entry name" value="Sulfatase_N"/>
</dbReference>
<dbReference type="SUPFAM" id="SSF53649">
    <property type="entry name" value="Alkaline phosphatase-like"/>
    <property type="match status" value="1"/>
</dbReference>
<feature type="transmembrane region" description="Helical" evidence="1">
    <location>
        <begin position="132"/>
        <end position="154"/>
    </location>
</feature>
<protein>
    <submittedName>
        <fullName evidence="3">LTA synthase family protein</fullName>
    </submittedName>
</protein>
<dbReference type="RefSeq" id="WP_146781810.1">
    <property type="nucleotide sequence ID" value="NZ_BAABIO010000006.1"/>
</dbReference>
<sequence>MMINIQPIAKFKQLWCLLLLPVFFLLHGYNENFGLLSLLVVFRLFLFYALITGGVAAIAVLLLRSPAKATAFSFFLLFLFFFFGAFHDGLKSIAGNRFISSYKFLLPFLFILVVSVFLWLKRTRYQPQRPVVYVRNLLGVLVVFELIMMVYAALSGKAEENNLAAGHNAWRQNTACEVEKPDIFFVVFDGYTSSQCLKEEFSYDNSPTDSTFQANHFFVSKSSRSNYNATPFSLSSTFEGQYLKPALEKDKVTSKTFVQAMETFRNNHLLSFLKKQGYGVKNFGCFDLKDAPLKTDPYFKDAYSKQIDDQTLYSRIKRDIGWNFTVKNIFTGTSRIPESYRQNKAYHLYRNNYNWQALLKELQTEAEAPRFVYVHLMLPHEPFYLNGDGKEVPDTVVRTLKEAYLEQVKFSNVLLKQLIPIAAAKSHRPKVVMIEGDHGFRDYDSVTNRNKEFMNLNAYFFSDQDYNRLYDGISPVNSFRVVLNKYFCLSYPMLRDSSVYLINN</sequence>
<name>A0A5B8UDS7_9BACT</name>
<feature type="domain" description="Sulfatase N-terminal" evidence="2">
    <location>
        <begin position="215"/>
        <end position="444"/>
    </location>
</feature>
<dbReference type="EMBL" id="CP042433">
    <property type="protein sequence ID" value="QEC54668.1"/>
    <property type="molecule type" value="Genomic_DNA"/>
</dbReference>
<keyword evidence="4" id="KW-1185">Reference proteome</keyword>